<proteinExistence type="predicted"/>
<organism evidence="1 2">
    <name type="scientific">Paenibacillus gallinarum</name>
    <dbReference type="NCBI Taxonomy" id="2762232"/>
    <lineage>
        <taxon>Bacteria</taxon>
        <taxon>Bacillati</taxon>
        <taxon>Bacillota</taxon>
        <taxon>Bacilli</taxon>
        <taxon>Bacillales</taxon>
        <taxon>Paenibacillaceae</taxon>
        <taxon>Paenibacillus</taxon>
    </lineage>
</organism>
<gene>
    <name evidence="1" type="ORF">H9647_06635</name>
</gene>
<keyword evidence="2" id="KW-1185">Reference proteome</keyword>
<protein>
    <submittedName>
        <fullName evidence="1">Uncharacterized protein</fullName>
    </submittedName>
</protein>
<evidence type="ECO:0000313" key="1">
    <source>
        <dbReference type="EMBL" id="MBD7967731.1"/>
    </source>
</evidence>
<dbReference type="Proteomes" id="UP000608071">
    <property type="component" value="Unassembled WGS sequence"/>
</dbReference>
<evidence type="ECO:0000313" key="2">
    <source>
        <dbReference type="Proteomes" id="UP000608071"/>
    </source>
</evidence>
<dbReference type="RefSeq" id="WP_191798972.1">
    <property type="nucleotide sequence ID" value="NZ_JACSQL010000002.1"/>
</dbReference>
<name>A0ABR8SW51_9BACL</name>
<sequence length="103" mass="11856">MSDKKEELSNLQVVGGQMSFKNLTHKVDGKTYAQAKARIWLGMINDRMQPKKWLKPNSKGTKVNFNTIPNDDAMKLALAEYEIYLNQINKEYGLDYKLRVTTS</sequence>
<comment type="caution">
    <text evidence="1">The sequence shown here is derived from an EMBL/GenBank/DDBJ whole genome shotgun (WGS) entry which is preliminary data.</text>
</comment>
<reference evidence="1 2" key="1">
    <citation type="submission" date="2020-08" db="EMBL/GenBank/DDBJ databases">
        <title>A Genomic Blueprint of the Chicken Gut Microbiome.</title>
        <authorList>
            <person name="Gilroy R."/>
            <person name="Ravi A."/>
            <person name="Getino M."/>
            <person name="Pursley I."/>
            <person name="Horton D.L."/>
            <person name="Alikhan N.-F."/>
            <person name="Baker D."/>
            <person name="Gharbi K."/>
            <person name="Hall N."/>
            <person name="Watson M."/>
            <person name="Adriaenssens E.M."/>
            <person name="Foster-Nyarko E."/>
            <person name="Jarju S."/>
            <person name="Secka A."/>
            <person name="Antonio M."/>
            <person name="Oren A."/>
            <person name="Chaudhuri R."/>
            <person name="La Ragione R.M."/>
            <person name="Hildebrand F."/>
            <person name="Pallen M.J."/>
        </authorList>
    </citation>
    <scope>NUCLEOTIDE SEQUENCE [LARGE SCALE GENOMIC DNA]</scope>
    <source>
        <strain evidence="1 2">Sa2BVA9</strain>
    </source>
</reference>
<dbReference type="EMBL" id="JACSQL010000002">
    <property type="protein sequence ID" value="MBD7967731.1"/>
    <property type="molecule type" value="Genomic_DNA"/>
</dbReference>
<accession>A0ABR8SW51</accession>